<keyword evidence="1" id="KW-1133">Transmembrane helix</keyword>
<keyword evidence="1" id="KW-0812">Transmembrane</keyword>
<dbReference type="EMBL" id="VTPC01064115">
    <property type="protein sequence ID" value="KAF2889656.1"/>
    <property type="molecule type" value="Genomic_DNA"/>
</dbReference>
<proteinExistence type="predicted"/>
<dbReference type="Proteomes" id="UP000801492">
    <property type="component" value="Unassembled WGS sequence"/>
</dbReference>
<comment type="caution">
    <text evidence="2">The sequence shown here is derived from an EMBL/GenBank/DDBJ whole genome shotgun (WGS) entry which is preliminary data.</text>
</comment>
<protein>
    <submittedName>
        <fullName evidence="2">Uncharacterized protein</fullName>
    </submittedName>
</protein>
<evidence type="ECO:0000313" key="2">
    <source>
        <dbReference type="EMBL" id="KAF2889656.1"/>
    </source>
</evidence>
<feature type="transmembrane region" description="Helical" evidence="1">
    <location>
        <begin position="227"/>
        <end position="244"/>
    </location>
</feature>
<keyword evidence="1" id="KW-0472">Membrane</keyword>
<gene>
    <name evidence="2" type="ORF">ILUMI_16517</name>
</gene>
<dbReference type="OrthoDB" id="6435220at2759"/>
<name>A0A8K0CQ60_IGNLU</name>
<reference evidence="2" key="1">
    <citation type="submission" date="2019-08" db="EMBL/GenBank/DDBJ databases">
        <title>The genome of the North American firefly Photinus pyralis.</title>
        <authorList>
            <consortium name="Photinus pyralis genome working group"/>
            <person name="Fallon T.R."/>
            <person name="Sander Lower S.E."/>
            <person name="Weng J.-K."/>
        </authorList>
    </citation>
    <scope>NUCLEOTIDE SEQUENCE</scope>
    <source>
        <strain evidence="2">TRF0915ILg1</strain>
        <tissue evidence="2">Whole body</tissue>
    </source>
</reference>
<organism evidence="2 3">
    <name type="scientific">Ignelater luminosus</name>
    <name type="common">Cucubano</name>
    <name type="synonym">Pyrophorus luminosus</name>
    <dbReference type="NCBI Taxonomy" id="2038154"/>
    <lineage>
        <taxon>Eukaryota</taxon>
        <taxon>Metazoa</taxon>
        <taxon>Ecdysozoa</taxon>
        <taxon>Arthropoda</taxon>
        <taxon>Hexapoda</taxon>
        <taxon>Insecta</taxon>
        <taxon>Pterygota</taxon>
        <taxon>Neoptera</taxon>
        <taxon>Endopterygota</taxon>
        <taxon>Coleoptera</taxon>
        <taxon>Polyphaga</taxon>
        <taxon>Elateriformia</taxon>
        <taxon>Elateroidea</taxon>
        <taxon>Elateridae</taxon>
        <taxon>Agrypninae</taxon>
        <taxon>Pyrophorini</taxon>
        <taxon>Ignelater</taxon>
    </lineage>
</organism>
<feature type="transmembrane region" description="Helical" evidence="1">
    <location>
        <begin position="197"/>
        <end position="215"/>
    </location>
</feature>
<evidence type="ECO:0000256" key="1">
    <source>
        <dbReference type="SAM" id="Phobius"/>
    </source>
</evidence>
<sequence>MTLNYDCCCFIARYLNDSDYLNFCIACNLKPDTNYLTIDFIEENIMELYELNVDFKKIVNELDWYIICIFRKLSEEFLREFKNYIHWQNVCMFQQLSEGFIKEFENDVDWGIISGNQKISTEFVREFKHRIKWRTMSQCRKLSENFIREFKDYVDWSYISGYQHLSERFIAEFQDRIDWQKISKNEKIYRRCDNIDLCLGTFISVLYLIMVISWLTMSCNLYSPSDFVISVCLLTVGVLIAAVGHS</sequence>
<evidence type="ECO:0000313" key="3">
    <source>
        <dbReference type="Proteomes" id="UP000801492"/>
    </source>
</evidence>
<accession>A0A8K0CQ60</accession>
<keyword evidence="3" id="KW-1185">Reference proteome</keyword>
<dbReference type="AlphaFoldDB" id="A0A8K0CQ60"/>